<proteinExistence type="predicted"/>
<dbReference type="SUPFAM" id="SSF140996">
    <property type="entry name" value="Hermes dimerisation domain"/>
    <property type="match status" value="1"/>
</dbReference>
<gene>
    <name evidence="2" type="ORF">OUZ56_012349</name>
</gene>
<evidence type="ECO:0000313" key="2">
    <source>
        <dbReference type="EMBL" id="KAK4007189.1"/>
    </source>
</evidence>
<feature type="compositionally biased region" description="Polar residues" evidence="1">
    <location>
        <begin position="24"/>
        <end position="35"/>
    </location>
</feature>
<dbReference type="Proteomes" id="UP001234178">
    <property type="component" value="Unassembled WGS sequence"/>
</dbReference>
<evidence type="ECO:0008006" key="4">
    <source>
        <dbReference type="Google" id="ProtNLM"/>
    </source>
</evidence>
<comment type="caution">
    <text evidence="2">The sequence shown here is derived from an EMBL/GenBank/DDBJ whole genome shotgun (WGS) entry which is preliminary data.</text>
</comment>
<feature type="compositionally biased region" description="Polar residues" evidence="1">
    <location>
        <begin position="49"/>
        <end position="62"/>
    </location>
</feature>
<reference evidence="2 3" key="1">
    <citation type="journal article" date="2023" name="Nucleic Acids Res.">
        <title>The hologenome of Daphnia magna reveals possible DNA methylation and microbiome-mediated evolution of the host genome.</title>
        <authorList>
            <person name="Chaturvedi A."/>
            <person name="Li X."/>
            <person name="Dhandapani V."/>
            <person name="Marshall H."/>
            <person name="Kissane S."/>
            <person name="Cuenca-Cambronero M."/>
            <person name="Asole G."/>
            <person name="Calvet F."/>
            <person name="Ruiz-Romero M."/>
            <person name="Marangio P."/>
            <person name="Guigo R."/>
            <person name="Rago D."/>
            <person name="Mirbahai L."/>
            <person name="Eastwood N."/>
            <person name="Colbourne J.K."/>
            <person name="Zhou J."/>
            <person name="Mallon E."/>
            <person name="Orsini L."/>
        </authorList>
    </citation>
    <scope>NUCLEOTIDE SEQUENCE [LARGE SCALE GENOMIC DNA]</scope>
    <source>
        <strain evidence="2">LRV0_1</strain>
    </source>
</reference>
<dbReference type="EMBL" id="JAOYFB010000002">
    <property type="protein sequence ID" value="KAK4007189.1"/>
    <property type="molecule type" value="Genomic_DNA"/>
</dbReference>
<sequence length="168" mass="19037">MFNQPPLNVEESKENEAQDEAEQDMSSLVTMANSNFEEHAALVEDEEGVSTSDPSTKQSSLPPATIPMPSFTVSTWPKWRSHFFQDWRKSPMGNIFSACKLCHKLVSKGRKDSLDQGVTRLVCEENLPLHIVNRPGFCAFMQLAVPGYQLLTQHKFCRWCSIGEPTWM</sequence>
<keyword evidence="3" id="KW-1185">Reference proteome</keyword>
<protein>
    <recommendedName>
        <fullName evidence="4">BED-type domain-containing protein</fullName>
    </recommendedName>
</protein>
<name>A0ABQ9Z2R3_9CRUS</name>
<evidence type="ECO:0000313" key="3">
    <source>
        <dbReference type="Proteomes" id="UP001234178"/>
    </source>
</evidence>
<organism evidence="2 3">
    <name type="scientific">Daphnia magna</name>
    <dbReference type="NCBI Taxonomy" id="35525"/>
    <lineage>
        <taxon>Eukaryota</taxon>
        <taxon>Metazoa</taxon>
        <taxon>Ecdysozoa</taxon>
        <taxon>Arthropoda</taxon>
        <taxon>Crustacea</taxon>
        <taxon>Branchiopoda</taxon>
        <taxon>Diplostraca</taxon>
        <taxon>Cladocera</taxon>
        <taxon>Anomopoda</taxon>
        <taxon>Daphniidae</taxon>
        <taxon>Daphnia</taxon>
    </lineage>
</organism>
<accession>A0ABQ9Z2R3</accession>
<feature type="region of interest" description="Disordered" evidence="1">
    <location>
        <begin position="1"/>
        <end position="65"/>
    </location>
</feature>
<evidence type="ECO:0000256" key="1">
    <source>
        <dbReference type="SAM" id="MobiDB-lite"/>
    </source>
</evidence>